<evidence type="ECO:0000313" key="3">
    <source>
        <dbReference type="EMBL" id="MBE6511473.1"/>
    </source>
</evidence>
<protein>
    <recommendedName>
        <fullName evidence="1">Phosphate-specific transport system accessory protein PhoU</fullName>
    </recommendedName>
</protein>
<dbReference type="Gene3D" id="1.20.58.220">
    <property type="entry name" value="Phosphate transport system protein phou homolog 2, domain 2"/>
    <property type="match status" value="1"/>
</dbReference>
<comment type="function">
    <text evidence="1">Plays a role in the regulation of phosphate uptake.</text>
</comment>
<proteinExistence type="inferred from homology"/>
<dbReference type="PANTHER" id="PTHR42930:SF3">
    <property type="entry name" value="PHOSPHATE-SPECIFIC TRANSPORT SYSTEM ACCESSORY PROTEIN PHOU"/>
    <property type="match status" value="1"/>
</dbReference>
<name>A0A8T3VK15_9EURY</name>
<dbReference type="InterPro" id="IPR038078">
    <property type="entry name" value="PhoU-like_sf"/>
</dbReference>
<feature type="domain" description="PhoU" evidence="2">
    <location>
        <begin position="30"/>
        <end position="108"/>
    </location>
</feature>
<gene>
    <name evidence="3" type="ORF">E7Z74_09515</name>
</gene>
<comment type="caution">
    <text evidence="3">The sequence shown here is derived from an EMBL/GenBank/DDBJ whole genome shotgun (WGS) entry which is preliminary data.</text>
</comment>
<dbReference type="GO" id="GO:0005737">
    <property type="term" value="C:cytoplasm"/>
    <property type="evidence" value="ECO:0007669"/>
    <property type="project" value="UniProtKB-SubCell"/>
</dbReference>
<evidence type="ECO:0000256" key="1">
    <source>
        <dbReference type="PIRNR" id="PIRNR003107"/>
    </source>
</evidence>
<evidence type="ECO:0000259" key="2">
    <source>
        <dbReference type="Pfam" id="PF01895"/>
    </source>
</evidence>
<organism evidence="3 4">
    <name type="scientific">Methanobrevibacter millerae</name>
    <dbReference type="NCBI Taxonomy" id="230361"/>
    <lineage>
        <taxon>Archaea</taxon>
        <taxon>Methanobacteriati</taxon>
        <taxon>Methanobacteriota</taxon>
        <taxon>Methanomada group</taxon>
        <taxon>Methanobacteria</taxon>
        <taxon>Methanobacteriales</taxon>
        <taxon>Methanobacteriaceae</taxon>
        <taxon>Methanobrevibacter</taxon>
    </lineage>
</organism>
<dbReference type="PIRSF" id="PIRSF003107">
    <property type="entry name" value="PhoU"/>
    <property type="match status" value="1"/>
</dbReference>
<comment type="subcellular location">
    <subcellularLocation>
        <location evidence="1">Cytoplasm</location>
    </subcellularLocation>
</comment>
<dbReference type="Proteomes" id="UP000713479">
    <property type="component" value="Unassembled WGS sequence"/>
</dbReference>
<comment type="subunit">
    <text evidence="1">Homodimer.</text>
</comment>
<dbReference type="SUPFAM" id="SSF109755">
    <property type="entry name" value="PhoU-like"/>
    <property type="match status" value="1"/>
</dbReference>
<keyword evidence="1" id="KW-0592">Phosphate transport</keyword>
<keyword evidence="1" id="KW-0813">Transport</keyword>
<dbReference type="InterPro" id="IPR028366">
    <property type="entry name" value="PhoU"/>
</dbReference>
<dbReference type="EMBL" id="SUTF01000017">
    <property type="protein sequence ID" value="MBE6511473.1"/>
    <property type="molecule type" value="Genomic_DNA"/>
</dbReference>
<dbReference type="AlphaFoldDB" id="A0A8T3VK15"/>
<comment type="similarity">
    <text evidence="1">Belongs to the PhoU family.</text>
</comment>
<dbReference type="PANTHER" id="PTHR42930">
    <property type="entry name" value="PHOSPHATE-SPECIFIC TRANSPORT SYSTEM ACCESSORY PROTEIN PHOU"/>
    <property type="match status" value="1"/>
</dbReference>
<feature type="domain" description="PhoU" evidence="2">
    <location>
        <begin position="123"/>
        <end position="208"/>
    </location>
</feature>
<evidence type="ECO:0000313" key="4">
    <source>
        <dbReference type="Proteomes" id="UP000713479"/>
    </source>
</evidence>
<reference evidence="3" key="1">
    <citation type="submission" date="2019-04" db="EMBL/GenBank/DDBJ databases">
        <title>Evolution of Biomass-Degrading Anaerobic Consortia Revealed by Metagenomics.</title>
        <authorList>
            <person name="Peng X."/>
        </authorList>
    </citation>
    <scope>NUCLEOTIDE SEQUENCE</scope>
    <source>
        <strain evidence="3">SIG13</strain>
    </source>
</reference>
<keyword evidence="1" id="KW-0963">Cytoplasm</keyword>
<dbReference type="GO" id="GO:0006817">
    <property type="term" value="P:phosphate ion transport"/>
    <property type="evidence" value="ECO:0007669"/>
    <property type="project" value="UniProtKB-KW"/>
</dbReference>
<dbReference type="GO" id="GO:0045936">
    <property type="term" value="P:negative regulation of phosphate metabolic process"/>
    <property type="evidence" value="ECO:0007669"/>
    <property type="project" value="InterPro"/>
</dbReference>
<accession>A0A8T3VK15</accession>
<dbReference type="Pfam" id="PF01895">
    <property type="entry name" value="PhoU"/>
    <property type="match status" value="2"/>
</dbReference>
<dbReference type="InterPro" id="IPR026022">
    <property type="entry name" value="PhoU_dom"/>
</dbReference>
<dbReference type="GO" id="GO:0030643">
    <property type="term" value="P:intracellular phosphate ion homeostasis"/>
    <property type="evidence" value="ECO:0007669"/>
    <property type="project" value="InterPro"/>
</dbReference>
<sequence>MENGDYPSLIFEQRMKLIKKSLYDHFDDIYDVFKKSTSLIFSFNESGYDDVVKKCARLHVVNYEIERKCIMFLSMEQPLASDLVYVESIIKVLSHLKRIVGLCNNIADSSKEINSSIELIFEIEEIVNYTQLMLVNAFGAFKIQDLDIANELRDDDDKIDQLFDEILEKISEILSEKTEYSMEFINILFIARFLERIADRCVNVGERVIFINTLKNPSVEKIKKRI</sequence>